<feature type="signal peptide" evidence="2">
    <location>
        <begin position="1"/>
        <end position="32"/>
    </location>
</feature>
<dbReference type="Proteomes" id="UP000032160">
    <property type="component" value="Chromosome I"/>
</dbReference>
<accession>X5MP99</accession>
<dbReference type="InterPro" id="IPR036680">
    <property type="entry name" value="SPOR-like_sf"/>
</dbReference>
<feature type="region of interest" description="Disordered" evidence="1">
    <location>
        <begin position="118"/>
        <end position="148"/>
    </location>
</feature>
<evidence type="ECO:0000313" key="5">
    <source>
        <dbReference type="Proteomes" id="UP000032160"/>
    </source>
</evidence>
<feature type="domain" description="SPOR" evidence="3">
    <location>
        <begin position="150"/>
        <end position="236"/>
    </location>
</feature>
<dbReference type="OrthoDB" id="8479809at2"/>
<dbReference type="GO" id="GO:0042834">
    <property type="term" value="F:peptidoglycan binding"/>
    <property type="evidence" value="ECO:0007669"/>
    <property type="project" value="InterPro"/>
</dbReference>
<evidence type="ECO:0000313" key="4">
    <source>
        <dbReference type="EMBL" id="CDO61166.1"/>
    </source>
</evidence>
<dbReference type="SUPFAM" id="SSF110997">
    <property type="entry name" value="Sporulation related repeat"/>
    <property type="match status" value="1"/>
</dbReference>
<dbReference type="PROSITE" id="PS51724">
    <property type="entry name" value="SPOR"/>
    <property type="match status" value="1"/>
</dbReference>
<organism evidence="4 5">
    <name type="scientific">Candidatus Phaeomarinibacter ectocarpi</name>
    <dbReference type="NCBI Taxonomy" id="1458461"/>
    <lineage>
        <taxon>Bacteria</taxon>
        <taxon>Pseudomonadati</taxon>
        <taxon>Pseudomonadota</taxon>
        <taxon>Alphaproteobacteria</taxon>
        <taxon>Hyphomicrobiales</taxon>
        <taxon>Parvibaculaceae</taxon>
        <taxon>Candidatus Phaeomarinibacter</taxon>
    </lineage>
</organism>
<dbReference type="RefSeq" id="WP_145973433.1">
    <property type="nucleotide sequence ID" value="NZ_HG966617.1"/>
</dbReference>
<dbReference type="Gene3D" id="3.30.70.1070">
    <property type="entry name" value="Sporulation related repeat"/>
    <property type="match status" value="1"/>
</dbReference>
<protein>
    <submittedName>
        <fullName evidence="4">Bll4755 protein</fullName>
    </submittedName>
</protein>
<dbReference type="HOGENOM" id="CLU_1154762_0_0_5"/>
<keyword evidence="2" id="KW-0732">Signal</keyword>
<feature type="chain" id="PRO_5004959651" evidence="2">
    <location>
        <begin position="33"/>
        <end position="240"/>
    </location>
</feature>
<sequence length="240" mass="24940">MGRKQPPGQATTRKARHAGCALAASLLLAACAQTPDTSDITTASIGSPAPVVQADLPSNIPGETMEARLARLEYDLAQLKLDYSIVRPSFEQLVSREGELDQRMAALESALGPITASVPKAAPKPMPAKPAAAPKPAKATPAPRAAAPAAPASSAIGIHLASYRTLDRLKEGWAELKAAHSSELTGLDVRIQRIDTGKNGVFRRLLAGPVNSRTAANGLCQALSAKGVYCKTVTFSGSTL</sequence>
<evidence type="ECO:0000256" key="1">
    <source>
        <dbReference type="SAM" id="MobiDB-lite"/>
    </source>
</evidence>
<feature type="compositionally biased region" description="Low complexity" evidence="1">
    <location>
        <begin position="129"/>
        <end position="148"/>
    </location>
</feature>
<reference evidence="4 5" key="1">
    <citation type="journal article" date="2014" name="Front. Genet.">
        <title>Genome and metabolic network of "Candidatus Phaeomarinobacter ectocarpi" Ec32, a new candidate genus of Alphaproteobacteria frequently associated with brown algae.</title>
        <authorList>
            <person name="Dittami S.M."/>
            <person name="Barbeyron T."/>
            <person name="Boyen C."/>
            <person name="Cambefort J."/>
            <person name="Collet G."/>
            <person name="Delage L."/>
            <person name="Gobet A."/>
            <person name="Groisillier A."/>
            <person name="Leblanc C."/>
            <person name="Michel G."/>
            <person name="Scornet D."/>
            <person name="Siegel A."/>
            <person name="Tapia J.E."/>
            <person name="Tonon T."/>
        </authorList>
    </citation>
    <scope>NUCLEOTIDE SEQUENCE [LARGE SCALE GENOMIC DNA]</scope>
    <source>
        <strain evidence="4 5">Ec32</strain>
    </source>
</reference>
<keyword evidence="5" id="KW-1185">Reference proteome</keyword>
<evidence type="ECO:0000259" key="3">
    <source>
        <dbReference type="PROSITE" id="PS51724"/>
    </source>
</evidence>
<dbReference type="Pfam" id="PF05036">
    <property type="entry name" value="SPOR"/>
    <property type="match status" value="1"/>
</dbReference>
<evidence type="ECO:0000256" key="2">
    <source>
        <dbReference type="SAM" id="SignalP"/>
    </source>
</evidence>
<proteinExistence type="predicted"/>
<gene>
    <name evidence="4" type="ORF">BN1012_Phect2954</name>
</gene>
<dbReference type="InterPro" id="IPR007730">
    <property type="entry name" value="SPOR-like_dom"/>
</dbReference>
<dbReference type="AlphaFoldDB" id="X5MP99"/>
<dbReference type="EMBL" id="HG966617">
    <property type="protein sequence ID" value="CDO61166.1"/>
    <property type="molecule type" value="Genomic_DNA"/>
</dbReference>
<dbReference type="PROSITE" id="PS51257">
    <property type="entry name" value="PROKAR_LIPOPROTEIN"/>
    <property type="match status" value="1"/>
</dbReference>
<dbReference type="KEGG" id="pect:BN1012_Phect2954"/>
<dbReference type="STRING" id="1458461.BN1012_Phect2954"/>
<name>X5MP99_9HYPH</name>